<dbReference type="AlphaFoldDB" id="A0A7W9LLI4"/>
<evidence type="ECO:0000256" key="1">
    <source>
        <dbReference type="SAM" id="MobiDB-lite"/>
    </source>
</evidence>
<dbReference type="Proteomes" id="UP000542813">
    <property type="component" value="Unassembled WGS sequence"/>
</dbReference>
<proteinExistence type="predicted"/>
<feature type="transmembrane region" description="Helical" evidence="2">
    <location>
        <begin position="12"/>
        <end position="31"/>
    </location>
</feature>
<gene>
    <name evidence="4" type="ORF">HD601_002761</name>
</gene>
<evidence type="ECO:0000259" key="3">
    <source>
        <dbReference type="Pfam" id="PF00561"/>
    </source>
</evidence>
<evidence type="ECO:0000313" key="5">
    <source>
        <dbReference type="Proteomes" id="UP000542813"/>
    </source>
</evidence>
<feature type="domain" description="AB hydrolase-1" evidence="3">
    <location>
        <begin position="84"/>
        <end position="336"/>
    </location>
</feature>
<reference evidence="4 5" key="1">
    <citation type="submission" date="2020-08" db="EMBL/GenBank/DDBJ databases">
        <title>Sequencing the genomes of 1000 actinobacteria strains.</title>
        <authorList>
            <person name="Klenk H.-P."/>
        </authorList>
    </citation>
    <scope>NUCLEOTIDE SEQUENCE [LARGE SCALE GENOMIC DNA]</scope>
    <source>
        <strain evidence="4 5">DSM 102122</strain>
    </source>
</reference>
<dbReference type="InterPro" id="IPR000073">
    <property type="entry name" value="AB_hydrolase_1"/>
</dbReference>
<dbReference type="GO" id="GO:0003824">
    <property type="term" value="F:catalytic activity"/>
    <property type="evidence" value="ECO:0007669"/>
    <property type="project" value="UniProtKB-ARBA"/>
</dbReference>
<dbReference type="Gene3D" id="3.40.50.1820">
    <property type="entry name" value="alpha/beta hydrolase"/>
    <property type="match status" value="1"/>
</dbReference>
<comment type="caution">
    <text evidence="4">The sequence shown here is derived from an EMBL/GenBank/DDBJ whole genome shotgun (WGS) entry which is preliminary data.</text>
</comment>
<name>A0A7W9LLI4_9ACTN</name>
<keyword evidence="5" id="KW-1185">Reference proteome</keyword>
<dbReference type="EMBL" id="JACHMM010000001">
    <property type="protein sequence ID" value="MBB5788186.1"/>
    <property type="molecule type" value="Genomic_DNA"/>
</dbReference>
<dbReference type="RefSeq" id="WP_221440955.1">
    <property type="nucleotide sequence ID" value="NZ_JACHMM010000001.1"/>
</dbReference>
<keyword evidence="2" id="KW-1133">Transmembrane helix</keyword>
<sequence length="376" mass="40367">MSRLVAAGRTAGMIGAWVGVATAGAAVGFAAERYAMGRSLKKDDPYADEPFGSLRGAARTVLTDDGVALHVEVDEAPEAGRDVPTLVFCHGFALTTDAWHFQRRDLRGSARLVFLDQRGHGRSGPLPDDGDLSFRRLGADLGLVLDEVVPKGPIVLVGHSMGGMTVQALAEDRPDLFGRRIVGAALIATSGQKLDVSGLGLPGYLGRLAGRAAPAAVSILARKPELVERGRKMGSDLAYVLTRRYAFAEGGSPKLVEFTAIMNAAVPIDVVARFFPLFGELDAAEAIPVLAKIPVLVIGGERDQMTPVQHSRDLADALVDVEYIEATDAGHMVLLERHEVVTEALRTLVERTRRGGRPRRLSSRIASVRRRRTKED</sequence>
<dbReference type="PANTHER" id="PTHR43433">
    <property type="entry name" value="HYDROLASE, ALPHA/BETA FOLD FAMILY PROTEIN"/>
    <property type="match status" value="1"/>
</dbReference>
<evidence type="ECO:0000256" key="2">
    <source>
        <dbReference type="SAM" id="Phobius"/>
    </source>
</evidence>
<accession>A0A7W9LLI4</accession>
<dbReference type="InterPro" id="IPR029058">
    <property type="entry name" value="AB_hydrolase_fold"/>
</dbReference>
<feature type="region of interest" description="Disordered" evidence="1">
    <location>
        <begin position="353"/>
        <end position="376"/>
    </location>
</feature>
<dbReference type="InterPro" id="IPR050471">
    <property type="entry name" value="AB_hydrolase"/>
</dbReference>
<keyword evidence="2" id="KW-0812">Transmembrane</keyword>
<dbReference type="SUPFAM" id="SSF53474">
    <property type="entry name" value="alpha/beta-Hydrolases"/>
    <property type="match status" value="1"/>
</dbReference>
<feature type="compositionally biased region" description="Basic residues" evidence="1">
    <location>
        <begin position="354"/>
        <end position="376"/>
    </location>
</feature>
<dbReference type="Pfam" id="PF00561">
    <property type="entry name" value="Abhydrolase_1"/>
    <property type="match status" value="1"/>
</dbReference>
<protein>
    <submittedName>
        <fullName evidence="4">Pimeloyl-ACP methyl ester carboxylesterase</fullName>
    </submittedName>
</protein>
<evidence type="ECO:0000313" key="4">
    <source>
        <dbReference type="EMBL" id="MBB5788186.1"/>
    </source>
</evidence>
<dbReference type="PANTHER" id="PTHR43433:SF5">
    <property type="entry name" value="AB HYDROLASE-1 DOMAIN-CONTAINING PROTEIN"/>
    <property type="match status" value="1"/>
</dbReference>
<organism evidence="4 5">
    <name type="scientific">Jiangella mangrovi</name>
    <dbReference type="NCBI Taxonomy" id="1524084"/>
    <lineage>
        <taxon>Bacteria</taxon>
        <taxon>Bacillati</taxon>
        <taxon>Actinomycetota</taxon>
        <taxon>Actinomycetes</taxon>
        <taxon>Jiangellales</taxon>
        <taxon>Jiangellaceae</taxon>
        <taxon>Jiangella</taxon>
    </lineage>
</organism>
<keyword evidence="2" id="KW-0472">Membrane</keyword>